<dbReference type="AlphaFoldDB" id="A0AA44WA40"/>
<name>A0AA44WA40_VERDA</name>
<organism evidence="2 3">
    <name type="scientific">Verticillium dahliae</name>
    <name type="common">Verticillium wilt</name>
    <dbReference type="NCBI Taxonomy" id="27337"/>
    <lineage>
        <taxon>Eukaryota</taxon>
        <taxon>Fungi</taxon>
        <taxon>Dikarya</taxon>
        <taxon>Ascomycota</taxon>
        <taxon>Pezizomycotina</taxon>
        <taxon>Sordariomycetes</taxon>
        <taxon>Hypocreomycetidae</taxon>
        <taxon>Glomerellales</taxon>
        <taxon>Plectosphaerellaceae</taxon>
        <taxon>Verticillium</taxon>
    </lineage>
</organism>
<evidence type="ECO:0000313" key="2">
    <source>
        <dbReference type="EMBL" id="PNH27748.1"/>
    </source>
</evidence>
<feature type="compositionally biased region" description="Polar residues" evidence="1">
    <location>
        <begin position="83"/>
        <end position="96"/>
    </location>
</feature>
<proteinExistence type="predicted"/>
<dbReference type="OMA" id="CGHMECV"/>
<comment type="caution">
    <text evidence="2">The sequence shown here is derived from an EMBL/GenBank/DDBJ whole genome shotgun (WGS) entry which is preliminary data.</text>
</comment>
<dbReference type="Proteomes" id="UP000236305">
    <property type="component" value="Unassembled WGS sequence"/>
</dbReference>
<dbReference type="EMBL" id="MPSH01000041">
    <property type="protein sequence ID" value="PNH27748.1"/>
    <property type="molecule type" value="Genomic_DNA"/>
</dbReference>
<sequence length="212" mass="24686">MCQTVYYSYSCGHLECVVYRCRRIPAHPSRWELYDCVTRAAADGSWRTSLREPCHDCVEAERLRRWTLQRGGRAAPWNLAGRSMSNGTRISQSASAPNVGEVQNQQWRQQQQNQQWRQQQQNQQWQQQQQQQQQQNQQWQQQQQQPVASQQRLVRHVQGSRDGSASSSSSMGWDGRVIRPLDSNYLGNIGRITLDGVHWEDVTPAEIFEARF</sequence>
<feature type="compositionally biased region" description="Low complexity" evidence="1">
    <location>
        <begin position="103"/>
        <end position="114"/>
    </location>
</feature>
<reference evidence="2 3" key="1">
    <citation type="submission" date="2017-12" db="EMBL/GenBank/DDBJ databases">
        <title>Comparative genomics yields insights into virulence evolution of Verticillium dahliae.</title>
        <authorList>
            <person name="Fan R."/>
            <person name="Armitage A.D."/>
            <person name="Cascant-Lopez E."/>
            <person name="Sobczyk M."/>
            <person name="Cockerton H.M."/>
            <person name="Harrison R.J."/>
        </authorList>
    </citation>
    <scope>NUCLEOTIDE SEQUENCE [LARGE SCALE GENOMIC DNA]</scope>
    <source>
        <strain evidence="2 3">12008</strain>
    </source>
</reference>
<gene>
    <name evidence="2" type="ORF">BJF96_g8901</name>
</gene>
<feature type="region of interest" description="Disordered" evidence="1">
    <location>
        <begin position="77"/>
        <end position="114"/>
    </location>
</feature>
<protein>
    <submittedName>
        <fullName evidence="2">Uncharacterized protein</fullName>
    </submittedName>
</protein>
<feature type="compositionally biased region" description="Low complexity" evidence="1">
    <location>
        <begin position="160"/>
        <end position="175"/>
    </location>
</feature>
<evidence type="ECO:0000313" key="3">
    <source>
        <dbReference type="Proteomes" id="UP000236305"/>
    </source>
</evidence>
<accession>A0AA44WA40</accession>
<evidence type="ECO:0000256" key="1">
    <source>
        <dbReference type="SAM" id="MobiDB-lite"/>
    </source>
</evidence>
<feature type="region of interest" description="Disordered" evidence="1">
    <location>
        <begin position="150"/>
        <end position="175"/>
    </location>
</feature>